<dbReference type="STRING" id="651561.BBI00_01710"/>
<sequence>MRKNYYRKLACMVLLLSGLLIYQSYTSRNKEPFPDVKFIVAAPVSENLSAFDPNTLNHEQWQKLGFSEKQVSTILKYKDIVGGKFVSKEQLKKCYAISEEKFAILAPFILLPENTGNNPARAFKSFEKRSISVTGKFNPDLYSEQDWVKMGFSEKQAEAILKYKKYLGGSFVSKEKFKECFIISSEHYSKLEPYLLLPVNTPAEFRNSIRNTSFKEKIRYTYFDPNLLDTEGWKALGFSEKQAVTIVNYRDRNLKGSFKSPEDLQKCFVISTEKFQELKPYIKINPAADRKQELKQEKTDFSKTDLNTITFRQLLEFGLDEKSAGSIIGFRKKLGGFVYKQQIMDTYNIDKELVQKLISIAPLDASGVPKYSLTEAPEEWLKNHPYFKYSADKIIYYRISNPDDRKIWKFLKLKPEYETRMRWYVK</sequence>
<evidence type="ECO:0008006" key="3">
    <source>
        <dbReference type="Google" id="ProtNLM"/>
    </source>
</evidence>
<reference evidence="2" key="1">
    <citation type="submission" date="2016-07" db="EMBL/GenBank/DDBJ databases">
        <authorList>
            <person name="Florea S."/>
            <person name="Webb J.S."/>
            <person name="Jaromczyk J."/>
            <person name="Schardl C.L."/>
        </authorList>
    </citation>
    <scope>NUCLEOTIDE SEQUENCE [LARGE SCALE GENOMIC DNA]</scope>
    <source>
        <strain evidence="2">CC-VM-7</strain>
    </source>
</reference>
<dbReference type="AlphaFoldDB" id="A0A1B8ZNF1"/>
<evidence type="ECO:0000313" key="2">
    <source>
        <dbReference type="Proteomes" id="UP000093432"/>
    </source>
</evidence>
<proteinExistence type="predicted"/>
<gene>
    <name evidence="1" type="ORF">BBI00_01710</name>
</gene>
<organism evidence="1 2">
    <name type="scientific">Chryseobacterium arthrosphaerae</name>
    <dbReference type="NCBI Taxonomy" id="651561"/>
    <lineage>
        <taxon>Bacteria</taxon>
        <taxon>Pseudomonadati</taxon>
        <taxon>Bacteroidota</taxon>
        <taxon>Flavobacteriia</taxon>
        <taxon>Flavobacteriales</taxon>
        <taxon>Weeksellaceae</taxon>
        <taxon>Chryseobacterium group</taxon>
        <taxon>Chryseobacterium</taxon>
    </lineage>
</organism>
<name>A0A1B8ZNF1_9FLAO</name>
<dbReference type="EMBL" id="MAYG01000001">
    <property type="protein sequence ID" value="OCA73132.1"/>
    <property type="molecule type" value="Genomic_DNA"/>
</dbReference>
<evidence type="ECO:0000313" key="1">
    <source>
        <dbReference type="EMBL" id="OCA73132.1"/>
    </source>
</evidence>
<protein>
    <recommendedName>
        <fullName evidence="3">Helix-hairpin-helix domain-containing protein</fullName>
    </recommendedName>
</protein>
<dbReference type="InterPro" id="IPR010994">
    <property type="entry name" value="RuvA_2-like"/>
</dbReference>
<dbReference type="SUPFAM" id="SSF47781">
    <property type="entry name" value="RuvA domain 2-like"/>
    <property type="match status" value="4"/>
</dbReference>
<comment type="caution">
    <text evidence="1">The sequence shown here is derived from an EMBL/GenBank/DDBJ whole genome shotgun (WGS) entry which is preliminary data.</text>
</comment>
<accession>A0A1B8ZNF1</accession>
<dbReference type="Proteomes" id="UP000093432">
    <property type="component" value="Unassembled WGS sequence"/>
</dbReference>